<dbReference type="Proteomes" id="UP000619295">
    <property type="component" value="Unassembled WGS sequence"/>
</dbReference>
<gene>
    <name evidence="2" type="ORF">IED13_01300</name>
</gene>
<evidence type="ECO:0000259" key="1">
    <source>
        <dbReference type="PROSITE" id="PS51186"/>
    </source>
</evidence>
<dbReference type="EMBL" id="JACXWY010000001">
    <property type="protein sequence ID" value="MBD3844316.1"/>
    <property type="molecule type" value="Genomic_DNA"/>
</dbReference>
<dbReference type="Pfam" id="PF13302">
    <property type="entry name" value="Acetyltransf_3"/>
    <property type="match status" value="1"/>
</dbReference>
<dbReference type="Gene3D" id="3.40.630.30">
    <property type="match status" value="1"/>
</dbReference>
<dbReference type="InterPro" id="IPR000182">
    <property type="entry name" value="GNAT_dom"/>
</dbReference>
<reference evidence="2" key="1">
    <citation type="submission" date="2020-09" db="EMBL/GenBank/DDBJ databases">
        <title>Bosea spartocytisi sp. nov. a root nodule endophyte of Spartocytisus supranubius in the high mountain ecosystem fo the Teide National Park (Canary Islands, Spain).</title>
        <authorList>
            <person name="Pulido-Suarez L."/>
            <person name="Peix A."/>
            <person name="Igual J.M."/>
            <person name="Socas-Perez N."/>
            <person name="Velazquez E."/>
            <person name="Flores-Felix J.D."/>
            <person name="Leon-Barrios M."/>
        </authorList>
    </citation>
    <scope>NUCLEOTIDE SEQUENCE</scope>
    <source>
        <strain evidence="2">SSUT16</strain>
    </source>
</reference>
<dbReference type="InterPro" id="IPR051531">
    <property type="entry name" value="N-acetyltransferase"/>
</dbReference>
<evidence type="ECO:0000313" key="2">
    <source>
        <dbReference type="EMBL" id="MBD3844316.1"/>
    </source>
</evidence>
<name>A0A927HYD7_9HYPH</name>
<dbReference type="GO" id="GO:0016747">
    <property type="term" value="F:acyltransferase activity, transferring groups other than amino-acyl groups"/>
    <property type="evidence" value="ECO:0007669"/>
    <property type="project" value="InterPro"/>
</dbReference>
<accession>A0A927HYD7</accession>
<dbReference type="PROSITE" id="PS51186">
    <property type="entry name" value="GNAT"/>
    <property type="match status" value="1"/>
</dbReference>
<evidence type="ECO:0000313" key="3">
    <source>
        <dbReference type="Proteomes" id="UP000619295"/>
    </source>
</evidence>
<organism evidence="2 3">
    <name type="scientific">Bosea spartocytisi</name>
    <dbReference type="NCBI Taxonomy" id="2773451"/>
    <lineage>
        <taxon>Bacteria</taxon>
        <taxon>Pseudomonadati</taxon>
        <taxon>Pseudomonadota</taxon>
        <taxon>Alphaproteobacteria</taxon>
        <taxon>Hyphomicrobiales</taxon>
        <taxon>Boseaceae</taxon>
        <taxon>Bosea</taxon>
    </lineage>
</organism>
<feature type="domain" description="N-acetyltransferase" evidence="1">
    <location>
        <begin position="7"/>
        <end position="168"/>
    </location>
</feature>
<dbReference type="AlphaFoldDB" id="A0A927HYD7"/>
<sequence length="170" mass="18681">MIETERLLLRRPSREDLDPIHAMRSDPEVVRFIGGKALSREEAWQRLTRSAGNWALLGYGFFAVVEKASGRLVGEAGLMQAHRGLGERFDPFPEAGWVFTREAQGRGYATEAALASHDWFGRVVGASRTVCIIAPENLGSMRVAAKLGYTPFGSACYHDATVTMLERPAG</sequence>
<dbReference type="InterPro" id="IPR016181">
    <property type="entry name" value="Acyl_CoA_acyltransferase"/>
</dbReference>
<dbReference type="PANTHER" id="PTHR43792:SF1">
    <property type="entry name" value="N-ACETYLTRANSFERASE DOMAIN-CONTAINING PROTEIN"/>
    <property type="match status" value="1"/>
</dbReference>
<comment type="caution">
    <text evidence="2">The sequence shown here is derived from an EMBL/GenBank/DDBJ whole genome shotgun (WGS) entry which is preliminary data.</text>
</comment>
<proteinExistence type="predicted"/>
<dbReference type="PANTHER" id="PTHR43792">
    <property type="entry name" value="GNAT FAMILY, PUTATIVE (AFU_ORTHOLOGUE AFUA_3G00765)-RELATED-RELATED"/>
    <property type="match status" value="1"/>
</dbReference>
<dbReference type="RefSeq" id="WP_038361732.1">
    <property type="nucleotide sequence ID" value="NZ_JACXWY010000001.1"/>
</dbReference>
<protein>
    <submittedName>
        <fullName evidence="2">GNAT family N-acetyltransferase</fullName>
    </submittedName>
</protein>
<dbReference type="SUPFAM" id="SSF55729">
    <property type="entry name" value="Acyl-CoA N-acyltransferases (Nat)"/>
    <property type="match status" value="1"/>
</dbReference>
<keyword evidence="3" id="KW-1185">Reference proteome</keyword>